<dbReference type="SUPFAM" id="SSF52540">
    <property type="entry name" value="P-loop containing nucleoside triphosphate hydrolases"/>
    <property type="match status" value="1"/>
</dbReference>
<dbReference type="Proteomes" id="UP000254841">
    <property type="component" value="Unassembled WGS sequence"/>
</dbReference>
<proteinExistence type="predicted"/>
<dbReference type="RefSeq" id="WP_115011729.1">
    <property type="nucleotide sequence ID" value="NZ_UGHV01000001.1"/>
</dbReference>
<dbReference type="CDD" id="cd00882">
    <property type="entry name" value="Ras_like_GTPase"/>
    <property type="match status" value="1"/>
</dbReference>
<evidence type="ECO:0000259" key="5">
    <source>
        <dbReference type="Pfam" id="PF01926"/>
    </source>
</evidence>
<evidence type="ECO:0000256" key="2">
    <source>
        <dbReference type="ARBA" id="ARBA00022692"/>
    </source>
</evidence>
<dbReference type="InterPro" id="IPR006073">
    <property type="entry name" value="GTP-bd"/>
</dbReference>
<dbReference type="GO" id="GO:0016020">
    <property type="term" value="C:membrane"/>
    <property type="evidence" value="ECO:0007669"/>
    <property type="project" value="UniProtKB-SubCell"/>
</dbReference>
<feature type="domain" description="G" evidence="5">
    <location>
        <begin position="34"/>
        <end position="153"/>
    </location>
</feature>
<dbReference type="AlphaFoldDB" id="A0A377J6P0"/>
<accession>A0A377J6P0</accession>
<dbReference type="EMBL" id="UGHV01000001">
    <property type="protein sequence ID" value="STO97496.1"/>
    <property type="molecule type" value="Genomic_DNA"/>
</dbReference>
<evidence type="ECO:0000256" key="1">
    <source>
        <dbReference type="ARBA" id="ARBA00004141"/>
    </source>
</evidence>
<gene>
    <name evidence="6" type="ORF">NCTC12410_01327</name>
</gene>
<dbReference type="GO" id="GO:0005525">
    <property type="term" value="F:GTP binding"/>
    <property type="evidence" value="ECO:0007669"/>
    <property type="project" value="InterPro"/>
</dbReference>
<evidence type="ECO:0000313" key="6">
    <source>
        <dbReference type="EMBL" id="STO97496.1"/>
    </source>
</evidence>
<dbReference type="Gene3D" id="3.40.50.300">
    <property type="entry name" value="P-loop containing nucleotide triphosphate hydrolases"/>
    <property type="match status" value="1"/>
</dbReference>
<comment type="subcellular location">
    <subcellularLocation>
        <location evidence="1">Membrane</location>
        <topology evidence="1">Multi-pass membrane protein</topology>
    </subcellularLocation>
</comment>
<dbReference type="Pfam" id="PF05128">
    <property type="entry name" value="DUF697"/>
    <property type="match status" value="1"/>
</dbReference>
<keyword evidence="3" id="KW-1133">Transmembrane helix</keyword>
<name>A0A377J6P0_9HELI</name>
<keyword evidence="4" id="KW-0472">Membrane</keyword>
<dbReference type="OrthoDB" id="9255830at2"/>
<reference evidence="6 7" key="1">
    <citation type="submission" date="2018-06" db="EMBL/GenBank/DDBJ databases">
        <authorList>
            <consortium name="Pathogen Informatics"/>
            <person name="Doyle S."/>
        </authorList>
    </citation>
    <scope>NUCLEOTIDE SEQUENCE [LARGE SCALE GENOMIC DNA]</scope>
    <source>
        <strain evidence="6 7">NCTC12410</strain>
    </source>
</reference>
<evidence type="ECO:0000256" key="4">
    <source>
        <dbReference type="ARBA" id="ARBA00023136"/>
    </source>
</evidence>
<keyword evidence="2" id="KW-0812">Transmembrane</keyword>
<dbReference type="InterPro" id="IPR021147">
    <property type="entry name" value="DUF697"/>
</dbReference>
<evidence type="ECO:0000256" key="3">
    <source>
        <dbReference type="ARBA" id="ARBA00022989"/>
    </source>
</evidence>
<organism evidence="6 7">
    <name type="scientific">Helicobacter canis</name>
    <dbReference type="NCBI Taxonomy" id="29419"/>
    <lineage>
        <taxon>Bacteria</taxon>
        <taxon>Pseudomonadati</taxon>
        <taxon>Campylobacterota</taxon>
        <taxon>Epsilonproteobacteria</taxon>
        <taxon>Campylobacterales</taxon>
        <taxon>Helicobacteraceae</taxon>
        <taxon>Helicobacter</taxon>
    </lineage>
</organism>
<protein>
    <submittedName>
        <fullName evidence="6">GTP-binding protein</fullName>
    </submittedName>
</protein>
<dbReference type="Pfam" id="PF01926">
    <property type="entry name" value="MMR_HSR1"/>
    <property type="match status" value="1"/>
</dbReference>
<sequence length="387" mass="42374">MTPQQTQIDYEKLFTEALSHYNTIKKDSTTKLNILIAGKTGNGKSTLINAIFGENLAKTGTGKPITQAITAYTSASLPDLTIYDTKGLELGDPSTIEAVKGFLRDNHAKDPQEQIHIVWFCIAEPSRRLEPAEKDLFDFIKSQNFPIIATITKASQDKDENGKSFKEFVQKELKLGETHIERTRALEIEDDDGNLQKPKGLNELLDKSYKLMGEAQANALARFQAHDKEQRHKANLAYAKTIINRYAVSSSLSGAAPIPFSNIGILTGLQVYMILHINSIFGIDMKKENAAQLVATLASVVSAAFGARFLAQIAGNLLKFIPGPGSIAGGVINATIAVGSTKVIGNAYLAYLDKNFDHLTSIITDLTPDMFKSYVNSAKAEYDKEKK</sequence>
<evidence type="ECO:0000313" key="7">
    <source>
        <dbReference type="Proteomes" id="UP000254841"/>
    </source>
</evidence>
<dbReference type="InterPro" id="IPR027417">
    <property type="entry name" value="P-loop_NTPase"/>
</dbReference>